<dbReference type="InterPro" id="IPR016667">
    <property type="entry name" value="Caps_polysacc_synth_CpsB/CapC"/>
</dbReference>
<dbReference type="PANTHER" id="PTHR39181:SF1">
    <property type="entry name" value="TYROSINE-PROTEIN PHOSPHATASE YWQE"/>
    <property type="match status" value="1"/>
</dbReference>
<sequence length="239" mass="27383">MALYIDIHSHLIPTLDDGCHNLEESFECIRMLKEHGFAGTVCTSHAATTEIPYITTGMIEERTELLRAELQAAGVDYQIWSGGELRFQPRTVEWLDEHGVPTLGDSRYVLCDTWSDWEPYCDDAVEYLFENGYQPILAHPERMPMWDDEWDRLLDQLQERGVLLQGNLKPIAGRDAPGSHDRAIQLLREGRYHVLALDMHRPRDLADRLAGIDIVREVVGEEQLHLLLSTRPREILGIS</sequence>
<keyword evidence="6" id="KW-1185">Reference proteome</keyword>
<evidence type="ECO:0000313" key="5">
    <source>
        <dbReference type="EMBL" id="QDT62869.1"/>
    </source>
</evidence>
<dbReference type="OrthoDB" id="9788539at2"/>
<dbReference type="GO" id="GO:0030145">
    <property type="term" value="F:manganese ion binding"/>
    <property type="evidence" value="ECO:0007669"/>
    <property type="project" value="InterPro"/>
</dbReference>
<evidence type="ECO:0000256" key="2">
    <source>
        <dbReference type="ARBA" id="ARBA00013064"/>
    </source>
</evidence>
<reference evidence="5 6" key="1">
    <citation type="submission" date="2019-02" db="EMBL/GenBank/DDBJ databases">
        <title>Deep-cultivation of Planctomycetes and their phenomic and genomic characterization uncovers novel biology.</title>
        <authorList>
            <person name="Wiegand S."/>
            <person name="Jogler M."/>
            <person name="Boedeker C."/>
            <person name="Pinto D."/>
            <person name="Vollmers J."/>
            <person name="Rivas-Marin E."/>
            <person name="Kohn T."/>
            <person name="Peeters S.H."/>
            <person name="Heuer A."/>
            <person name="Rast P."/>
            <person name="Oberbeckmann S."/>
            <person name="Bunk B."/>
            <person name="Jeske O."/>
            <person name="Meyerdierks A."/>
            <person name="Storesund J.E."/>
            <person name="Kallscheuer N."/>
            <person name="Luecker S."/>
            <person name="Lage O.M."/>
            <person name="Pohl T."/>
            <person name="Merkel B.J."/>
            <person name="Hornburger P."/>
            <person name="Mueller R.-W."/>
            <person name="Bruemmer F."/>
            <person name="Labrenz M."/>
            <person name="Spormann A.M."/>
            <person name="Op den Camp H."/>
            <person name="Overmann J."/>
            <person name="Amann R."/>
            <person name="Jetten M.S.M."/>
            <person name="Mascher T."/>
            <person name="Medema M.H."/>
            <person name="Devos D.P."/>
            <person name="Kaster A.-K."/>
            <person name="Ovreas L."/>
            <person name="Rohde M."/>
            <person name="Galperin M.Y."/>
            <person name="Jogler C."/>
        </authorList>
    </citation>
    <scope>NUCLEOTIDE SEQUENCE [LARGE SCALE GENOMIC DNA]</scope>
    <source>
        <strain evidence="5 6">V22</strain>
    </source>
</reference>
<proteinExistence type="inferred from homology"/>
<protein>
    <recommendedName>
        <fullName evidence="2">protein-tyrosine-phosphatase</fullName>
        <ecNumber evidence="2">3.1.3.48</ecNumber>
    </recommendedName>
</protein>
<dbReference type="Proteomes" id="UP000319976">
    <property type="component" value="Chromosome"/>
</dbReference>
<dbReference type="KEGG" id="chya:V22_00670"/>
<evidence type="ECO:0000256" key="3">
    <source>
        <dbReference type="ARBA" id="ARBA00022801"/>
    </source>
</evidence>
<dbReference type="InterPro" id="IPR016195">
    <property type="entry name" value="Pol/histidinol_Pase-like"/>
</dbReference>
<gene>
    <name evidence="5" type="primary">cpsB</name>
    <name evidence="5" type="ORF">V22_00670</name>
</gene>
<comment type="catalytic activity">
    <reaction evidence="4">
        <text>O-phospho-L-tyrosyl-[protein] + H2O = L-tyrosyl-[protein] + phosphate</text>
        <dbReference type="Rhea" id="RHEA:10684"/>
        <dbReference type="Rhea" id="RHEA-COMP:10136"/>
        <dbReference type="Rhea" id="RHEA-COMP:20101"/>
        <dbReference type="ChEBI" id="CHEBI:15377"/>
        <dbReference type="ChEBI" id="CHEBI:43474"/>
        <dbReference type="ChEBI" id="CHEBI:46858"/>
        <dbReference type="ChEBI" id="CHEBI:61978"/>
        <dbReference type="EC" id="3.1.3.48"/>
    </reaction>
</comment>
<dbReference type="EMBL" id="CP036316">
    <property type="protein sequence ID" value="QDT62869.1"/>
    <property type="molecule type" value="Genomic_DNA"/>
</dbReference>
<dbReference type="GO" id="GO:0004725">
    <property type="term" value="F:protein tyrosine phosphatase activity"/>
    <property type="evidence" value="ECO:0007669"/>
    <property type="project" value="UniProtKB-EC"/>
</dbReference>
<organism evidence="5 6">
    <name type="scientific">Calycomorphotria hydatis</name>
    <dbReference type="NCBI Taxonomy" id="2528027"/>
    <lineage>
        <taxon>Bacteria</taxon>
        <taxon>Pseudomonadati</taxon>
        <taxon>Planctomycetota</taxon>
        <taxon>Planctomycetia</taxon>
        <taxon>Planctomycetales</taxon>
        <taxon>Planctomycetaceae</taxon>
        <taxon>Calycomorphotria</taxon>
    </lineage>
</organism>
<dbReference type="RefSeq" id="WP_145258727.1">
    <property type="nucleotide sequence ID" value="NZ_CP036316.1"/>
</dbReference>
<dbReference type="EC" id="3.1.3.48" evidence="2"/>
<accession>A0A517T3C7</accession>
<dbReference type="SUPFAM" id="SSF89550">
    <property type="entry name" value="PHP domain-like"/>
    <property type="match status" value="1"/>
</dbReference>
<evidence type="ECO:0000256" key="1">
    <source>
        <dbReference type="ARBA" id="ARBA00005750"/>
    </source>
</evidence>
<evidence type="ECO:0000256" key="4">
    <source>
        <dbReference type="ARBA" id="ARBA00051722"/>
    </source>
</evidence>
<evidence type="ECO:0000313" key="6">
    <source>
        <dbReference type="Proteomes" id="UP000319976"/>
    </source>
</evidence>
<dbReference type="AlphaFoldDB" id="A0A517T3C7"/>
<name>A0A517T3C7_9PLAN</name>
<dbReference type="Pfam" id="PF19567">
    <property type="entry name" value="CpsB_CapC"/>
    <property type="match status" value="1"/>
</dbReference>
<dbReference type="Gene3D" id="3.20.20.140">
    <property type="entry name" value="Metal-dependent hydrolases"/>
    <property type="match status" value="1"/>
</dbReference>
<keyword evidence="3 5" id="KW-0378">Hydrolase</keyword>
<comment type="similarity">
    <text evidence="1">Belongs to the metallo-dependent hydrolases superfamily. CpsB/CapC family.</text>
</comment>
<dbReference type="PANTHER" id="PTHR39181">
    <property type="entry name" value="TYROSINE-PROTEIN PHOSPHATASE YWQE"/>
    <property type="match status" value="1"/>
</dbReference>